<dbReference type="GO" id="GO:0008168">
    <property type="term" value="F:methyltransferase activity"/>
    <property type="evidence" value="ECO:0007669"/>
    <property type="project" value="UniProtKB-KW"/>
</dbReference>
<dbReference type="AlphaFoldDB" id="A0ABD5GPP8"/>
<evidence type="ECO:0000313" key="2">
    <source>
        <dbReference type="Proteomes" id="UP001186159"/>
    </source>
</evidence>
<evidence type="ECO:0000313" key="1">
    <source>
        <dbReference type="EMBL" id="MDV2618955.1"/>
    </source>
</evidence>
<dbReference type="RefSeq" id="WP_251904837.1">
    <property type="nucleotide sequence ID" value="NZ_CP170449.1"/>
</dbReference>
<organism evidence="1 2">
    <name type="scientific">Lactococcus lactis</name>
    <dbReference type="NCBI Taxonomy" id="1358"/>
    <lineage>
        <taxon>Bacteria</taxon>
        <taxon>Bacillati</taxon>
        <taxon>Bacillota</taxon>
        <taxon>Bacilli</taxon>
        <taxon>Lactobacillales</taxon>
        <taxon>Streptococcaceae</taxon>
        <taxon>Lactococcus</taxon>
    </lineage>
</organism>
<reference evidence="1 2" key="1">
    <citation type="submission" date="2023-10" db="EMBL/GenBank/DDBJ databases">
        <title>Production of high quality cheese from raw caw milk (raw cheese).</title>
        <authorList>
            <person name="Samouris G."/>
        </authorList>
    </citation>
    <scope>NUCLEOTIDE SEQUENCE [LARGE SCALE GENOMIC DNA]</scope>
    <source>
        <strain evidence="1 2">MRS-5</strain>
    </source>
</reference>
<gene>
    <name evidence="1" type="ORF">RZO27_07405</name>
</gene>
<proteinExistence type="predicted"/>
<name>A0ABD5GPP8_9LACT</name>
<dbReference type="InterPro" id="IPR002052">
    <property type="entry name" value="DNA_methylase_N6_adenine_CS"/>
</dbReference>
<comment type="caution">
    <text evidence="1">The sequence shown here is derived from an EMBL/GenBank/DDBJ whole genome shotgun (WGS) entry which is preliminary data.</text>
</comment>
<keyword evidence="1" id="KW-0808">Transferase</keyword>
<dbReference type="GO" id="GO:0032259">
    <property type="term" value="P:methylation"/>
    <property type="evidence" value="ECO:0007669"/>
    <property type="project" value="UniProtKB-KW"/>
</dbReference>
<protein>
    <submittedName>
        <fullName evidence="1">Adenine-specific methyltransferase EcoRI family protein</fullName>
    </submittedName>
</protein>
<sequence length="339" mass="39919">MRGNSILNKAKYSDNTDEWYTDYATVESEVSKYKEQFEGKIVLCNSDDPFESSFSKYFLKNFNDLKLKKLICTSYSYSRIYEIVNIENELGIDQGYGMIVDKVPNDLNKNSNEEYLVDYIKKNAKLFKLKGDGDFRSEECIEYLKESDIVVTNPPFSKFSEMFSLLVKYKKKYLIIGNQNALLYKEIFPSIKNNLTWVGYHFGDMAFKVPSDSMPRETRYWIDETGQKWRSIGNAMWLTNLWVNKRSRKLILKSKYVSELYPRYDNFEAIHVSRVANIPLDYSGIMGVPLTYIKYHDENDFEIIGEANHGSDNEYDLFKPVVNGREVYKRILIRRKKRN</sequence>
<dbReference type="Pfam" id="PF13651">
    <property type="entry name" value="EcoRI_methylase"/>
    <property type="match status" value="1"/>
</dbReference>
<dbReference type="PROSITE" id="PS00092">
    <property type="entry name" value="N6_MTASE"/>
    <property type="match status" value="1"/>
</dbReference>
<keyword evidence="1" id="KW-0489">Methyltransferase</keyword>
<dbReference type="EMBL" id="JAWHVN010000027">
    <property type="protein sequence ID" value="MDV2618955.1"/>
    <property type="molecule type" value="Genomic_DNA"/>
</dbReference>
<accession>A0ABD5GPP8</accession>
<dbReference type="Proteomes" id="UP001186159">
    <property type="component" value="Unassembled WGS sequence"/>
</dbReference>
<dbReference type="InterPro" id="IPR025247">
    <property type="entry name" value="EcoRI-like_methylase"/>
</dbReference>